<dbReference type="SUPFAM" id="SSF48008">
    <property type="entry name" value="GntR ligand-binding domain-like"/>
    <property type="match status" value="1"/>
</dbReference>
<dbReference type="InterPro" id="IPR000524">
    <property type="entry name" value="Tscrpt_reg_HTH_GntR"/>
</dbReference>
<name>A0ABY1K7K2_9BACL</name>
<evidence type="ECO:0000259" key="4">
    <source>
        <dbReference type="PROSITE" id="PS50949"/>
    </source>
</evidence>
<dbReference type="InterPro" id="IPR000485">
    <property type="entry name" value="AsnC-type_HTH_dom"/>
</dbReference>
<dbReference type="SMART" id="SM00345">
    <property type="entry name" value="HTH_GNTR"/>
    <property type="match status" value="1"/>
</dbReference>
<dbReference type="PRINTS" id="PR00033">
    <property type="entry name" value="HTHASNC"/>
</dbReference>
<dbReference type="RefSeq" id="WP_342190434.1">
    <property type="nucleotide sequence ID" value="NZ_FTNK01000012.1"/>
</dbReference>
<dbReference type="PRINTS" id="PR00035">
    <property type="entry name" value="HTHGNTR"/>
</dbReference>
<dbReference type="Gene3D" id="1.20.120.530">
    <property type="entry name" value="GntR ligand-binding domain-like"/>
    <property type="match status" value="1"/>
</dbReference>
<dbReference type="Gene3D" id="1.10.10.10">
    <property type="entry name" value="Winged helix-like DNA-binding domain superfamily/Winged helix DNA-binding domain"/>
    <property type="match status" value="1"/>
</dbReference>
<gene>
    <name evidence="5" type="ORF">SAMN05421578_11253</name>
</gene>
<dbReference type="Pfam" id="PF00392">
    <property type="entry name" value="GntR"/>
    <property type="match status" value="1"/>
</dbReference>
<dbReference type="PANTHER" id="PTHR43537">
    <property type="entry name" value="TRANSCRIPTIONAL REGULATOR, GNTR FAMILY"/>
    <property type="match status" value="1"/>
</dbReference>
<dbReference type="InterPro" id="IPR036390">
    <property type="entry name" value="WH_DNA-bd_sf"/>
</dbReference>
<evidence type="ECO:0000256" key="1">
    <source>
        <dbReference type="ARBA" id="ARBA00023015"/>
    </source>
</evidence>
<dbReference type="CDD" id="cd07377">
    <property type="entry name" value="WHTH_GntR"/>
    <property type="match status" value="1"/>
</dbReference>
<comment type="caution">
    <text evidence="5">The sequence shown here is derived from an EMBL/GenBank/DDBJ whole genome shotgun (WGS) entry which is preliminary data.</text>
</comment>
<dbReference type="InterPro" id="IPR036388">
    <property type="entry name" value="WH-like_DNA-bd_sf"/>
</dbReference>
<evidence type="ECO:0000313" key="5">
    <source>
        <dbReference type="EMBL" id="SIR37495.1"/>
    </source>
</evidence>
<dbReference type="InterPro" id="IPR008920">
    <property type="entry name" value="TF_FadR/GntR_C"/>
</dbReference>
<accession>A0ABY1K7K2</accession>
<dbReference type="Pfam" id="PF07729">
    <property type="entry name" value="FCD"/>
    <property type="match status" value="1"/>
</dbReference>
<evidence type="ECO:0000256" key="3">
    <source>
        <dbReference type="ARBA" id="ARBA00023163"/>
    </source>
</evidence>
<dbReference type="InterPro" id="IPR011711">
    <property type="entry name" value="GntR_C"/>
</dbReference>
<evidence type="ECO:0000256" key="2">
    <source>
        <dbReference type="ARBA" id="ARBA00023125"/>
    </source>
</evidence>
<proteinExistence type="predicted"/>
<dbReference type="PANTHER" id="PTHR43537:SF24">
    <property type="entry name" value="GLUCONATE OPERON TRANSCRIPTIONAL REPRESSOR"/>
    <property type="match status" value="1"/>
</dbReference>
<dbReference type="SMART" id="SM00895">
    <property type="entry name" value="FCD"/>
    <property type="match status" value="1"/>
</dbReference>
<reference evidence="5 6" key="1">
    <citation type="submission" date="2017-01" db="EMBL/GenBank/DDBJ databases">
        <authorList>
            <person name="Varghese N."/>
            <person name="Submissions S."/>
        </authorList>
    </citation>
    <scope>NUCLEOTIDE SEQUENCE [LARGE SCALE GENOMIC DNA]</scope>
    <source>
        <strain evidence="5 6">ATCC 23464</strain>
    </source>
</reference>
<organism evidence="5 6">
    <name type="scientific">Paenibacillus macquariensis</name>
    <dbReference type="NCBI Taxonomy" id="948756"/>
    <lineage>
        <taxon>Bacteria</taxon>
        <taxon>Bacillati</taxon>
        <taxon>Bacillota</taxon>
        <taxon>Bacilli</taxon>
        <taxon>Bacillales</taxon>
        <taxon>Paenibacillaceae</taxon>
        <taxon>Paenibacillus</taxon>
    </lineage>
</organism>
<feature type="domain" description="HTH gntR-type" evidence="4">
    <location>
        <begin position="41"/>
        <end position="108"/>
    </location>
</feature>
<dbReference type="PROSITE" id="PS50949">
    <property type="entry name" value="HTH_GNTR"/>
    <property type="match status" value="1"/>
</dbReference>
<keyword evidence="6" id="KW-1185">Reference proteome</keyword>
<keyword evidence="1" id="KW-0805">Transcription regulation</keyword>
<sequence length="245" mass="27380">MGLVIDDREGIYQYNSLAIKINMQYISLMDTNNKFQKLKRSTLRDQIYDALKSGIVTLQFTPGQKLNDAELAVQFGVSRTPVREALKRLEDEGLIQSFAGSNTRVAPLNETEATQTLVIVAALHALVARTSVPMLTNEHILRLEATNQRLLQALEMKDSEQAIKEDDAFHAIFVQATANPEIEAVLERITPKLRRIELARFSSQCELSAVSEHEAIIMACREGNPDAVAALTEQNWLSLGRLFSL</sequence>
<evidence type="ECO:0000313" key="6">
    <source>
        <dbReference type="Proteomes" id="UP000186666"/>
    </source>
</evidence>
<dbReference type="EMBL" id="FTNK01000012">
    <property type="protein sequence ID" value="SIR37495.1"/>
    <property type="molecule type" value="Genomic_DNA"/>
</dbReference>
<dbReference type="SUPFAM" id="SSF46785">
    <property type="entry name" value="Winged helix' DNA-binding domain"/>
    <property type="match status" value="1"/>
</dbReference>
<keyword evidence="3" id="KW-0804">Transcription</keyword>
<protein>
    <submittedName>
        <fullName evidence="5">Transcriptional regulator, GntR family</fullName>
    </submittedName>
</protein>
<keyword evidence="2" id="KW-0238">DNA-binding</keyword>
<dbReference type="Proteomes" id="UP000186666">
    <property type="component" value="Unassembled WGS sequence"/>
</dbReference>